<proteinExistence type="predicted"/>
<keyword evidence="2" id="KW-0812">Transmembrane</keyword>
<sequence>TSLPLKLISTLGFHRTSEPSTGIELANCCRPNFLRPPLHSLTSAHSILRKSGRHWSFADSKTMRQLPLLLLAAAAAVVSATMQQEGFWITAELLRVDWKEGCLTTGGCSHPRFKIVKEIQSMKEKVSISWPVSEHFVQDSSRQFVSHWSSGIPDEVTLSCQITGNDPVYAFPRVCDQTSASKPFRGANSDDVFGRYRRHEGLVVETIEADDKKKVIEVRGRCFNATLSMQKHTERCPWCPDPAALSVIANELPEEAKITSPAFGLSDSQLLQAGVFGLAILTVVITGLLCCFIVAYCRQKSTLKKRNVSVKPRHTYIYQQEDERRYDAPWEQQGRPLTYGLFNTNSCTKSETNTTTSPLDSSSSIGFYSHRALVPPPSTRIYHQIGSPNSTSTLGGSPHDDSGLESV</sequence>
<dbReference type="EMBL" id="BTSX01000003">
    <property type="protein sequence ID" value="GMS91522.1"/>
    <property type="molecule type" value="Genomic_DNA"/>
</dbReference>
<dbReference type="InterPro" id="IPR057569">
    <property type="entry name" value="C2_nem"/>
</dbReference>
<accession>A0AAV5T9B5</accession>
<evidence type="ECO:0000313" key="5">
    <source>
        <dbReference type="Proteomes" id="UP001432027"/>
    </source>
</evidence>
<keyword evidence="2" id="KW-0472">Membrane</keyword>
<comment type="caution">
    <text evidence="4">The sequence shown here is derived from an EMBL/GenBank/DDBJ whole genome shotgun (WGS) entry which is preliminary data.</text>
</comment>
<feature type="transmembrane region" description="Helical" evidence="2">
    <location>
        <begin position="275"/>
        <end position="297"/>
    </location>
</feature>
<evidence type="ECO:0000259" key="3">
    <source>
        <dbReference type="Pfam" id="PF25330"/>
    </source>
</evidence>
<feature type="compositionally biased region" description="Basic and acidic residues" evidence="1">
    <location>
        <begin position="398"/>
        <end position="407"/>
    </location>
</feature>
<feature type="compositionally biased region" description="Polar residues" evidence="1">
    <location>
        <begin position="386"/>
        <end position="395"/>
    </location>
</feature>
<dbReference type="AlphaFoldDB" id="A0AAV5T9B5"/>
<keyword evidence="2" id="KW-1133">Transmembrane helix</keyword>
<dbReference type="PANTHER" id="PTHR38626">
    <property type="entry name" value="SKN-1 DEPENDENT ZYGOTIC TRANSCRIPT-RELATED"/>
    <property type="match status" value="1"/>
</dbReference>
<keyword evidence="5" id="KW-1185">Reference proteome</keyword>
<reference evidence="4" key="1">
    <citation type="submission" date="2023-10" db="EMBL/GenBank/DDBJ databases">
        <title>Genome assembly of Pristionchus species.</title>
        <authorList>
            <person name="Yoshida K."/>
            <person name="Sommer R.J."/>
        </authorList>
    </citation>
    <scope>NUCLEOTIDE SEQUENCE</scope>
    <source>
        <strain evidence="4">RS0144</strain>
    </source>
</reference>
<feature type="region of interest" description="Disordered" evidence="1">
    <location>
        <begin position="379"/>
        <end position="407"/>
    </location>
</feature>
<evidence type="ECO:0000256" key="2">
    <source>
        <dbReference type="SAM" id="Phobius"/>
    </source>
</evidence>
<dbReference type="Proteomes" id="UP001432027">
    <property type="component" value="Unassembled WGS sequence"/>
</dbReference>
<gene>
    <name evidence="4" type="ORF">PENTCL1PPCAC_13697</name>
</gene>
<evidence type="ECO:0000256" key="1">
    <source>
        <dbReference type="SAM" id="MobiDB-lite"/>
    </source>
</evidence>
<dbReference type="Pfam" id="PF25330">
    <property type="entry name" value="C2_nem"/>
    <property type="match status" value="1"/>
</dbReference>
<evidence type="ECO:0000313" key="4">
    <source>
        <dbReference type="EMBL" id="GMS91522.1"/>
    </source>
</evidence>
<feature type="domain" description="C2" evidence="3">
    <location>
        <begin position="87"/>
        <end position="235"/>
    </location>
</feature>
<name>A0AAV5T9B5_9BILA</name>
<organism evidence="4 5">
    <name type="scientific">Pristionchus entomophagus</name>
    <dbReference type="NCBI Taxonomy" id="358040"/>
    <lineage>
        <taxon>Eukaryota</taxon>
        <taxon>Metazoa</taxon>
        <taxon>Ecdysozoa</taxon>
        <taxon>Nematoda</taxon>
        <taxon>Chromadorea</taxon>
        <taxon>Rhabditida</taxon>
        <taxon>Rhabditina</taxon>
        <taxon>Diplogasteromorpha</taxon>
        <taxon>Diplogasteroidea</taxon>
        <taxon>Neodiplogasteridae</taxon>
        <taxon>Pristionchus</taxon>
    </lineage>
</organism>
<feature type="non-terminal residue" evidence="4">
    <location>
        <position position="1"/>
    </location>
</feature>
<dbReference type="InterPro" id="IPR040426">
    <property type="entry name" value="C05B5.4-like"/>
</dbReference>
<dbReference type="PANTHER" id="PTHR38626:SF3">
    <property type="entry name" value="PROTEIN CBG09935"/>
    <property type="match status" value="1"/>
</dbReference>
<protein>
    <recommendedName>
        <fullName evidence="3">C2 domain-containing protein</fullName>
    </recommendedName>
</protein>